<comment type="function">
    <text evidence="10">Sigma factors are initiation factors that promote the attachment of RNA polymerase to specific initiation sites and are then released.</text>
</comment>
<evidence type="ECO:0000313" key="15">
    <source>
        <dbReference type="Proteomes" id="UP000243468"/>
    </source>
</evidence>
<dbReference type="EMBL" id="FMYO01000001">
    <property type="protein sequence ID" value="SDB91689.1"/>
    <property type="molecule type" value="Genomic_DNA"/>
</dbReference>
<feature type="domain" description="RNA polymerase sigma factor 54 DNA-binding" evidence="12">
    <location>
        <begin position="324"/>
        <end position="481"/>
    </location>
</feature>
<dbReference type="Pfam" id="PF00309">
    <property type="entry name" value="Sigma54_AID"/>
    <property type="match status" value="1"/>
</dbReference>
<comment type="similarity">
    <text evidence="1 10">Belongs to the sigma-54 factor family.</text>
</comment>
<evidence type="ECO:0000256" key="3">
    <source>
        <dbReference type="ARBA" id="ARBA00022478"/>
    </source>
</evidence>
<evidence type="ECO:0000256" key="11">
    <source>
        <dbReference type="SAM" id="MobiDB-lite"/>
    </source>
</evidence>
<evidence type="ECO:0000259" key="13">
    <source>
        <dbReference type="Pfam" id="PF04963"/>
    </source>
</evidence>
<dbReference type="NCBIfam" id="NF004595">
    <property type="entry name" value="PRK05932.1-2"/>
    <property type="match status" value="1"/>
</dbReference>
<dbReference type="Pfam" id="PF04963">
    <property type="entry name" value="Sigma54_CBD"/>
    <property type="match status" value="1"/>
</dbReference>
<evidence type="ECO:0000256" key="8">
    <source>
        <dbReference type="ARBA" id="ARBA00023125"/>
    </source>
</evidence>
<name>A0A1G6HBM6_9GAMM</name>
<dbReference type="PRINTS" id="PR00045">
    <property type="entry name" value="SIGMA54FCT"/>
</dbReference>
<feature type="region of interest" description="Disordered" evidence="11">
    <location>
        <begin position="75"/>
        <end position="114"/>
    </location>
</feature>
<evidence type="ECO:0000259" key="12">
    <source>
        <dbReference type="Pfam" id="PF04552"/>
    </source>
</evidence>
<dbReference type="PIRSF" id="PIRSF000774">
    <property type="entry name" value="RpoN"/>
    <property type="match status" value="1"/>
</dbReference>
<dbReference type="Gene3D" id="1.10.10.60">
    <property type="entry name" value="Homeodomain-like"/>
    <property type="match status" value="1"/>
</dbReference>
<sequence length="484" mass="54980">MKLSVGLKVANSLSLTPQLQQAIRLLQLSSLELEQEIQIQLDSNPLLEKVEEQSSIESLSALQDQERDSKDLTNELNANHLPDDLPVDTDWDDVYTHQPTSLGSPEYEEREDNRQGHLGLKEHVLEQINLLHFSAVDRLIAHCIVDSLDEKGFLDAEIAEITASVQHLLETMDYEDEVENDEVLVVLKHIQHLDPPGVASRNLAECLLVQLESLPVHQAYRCEAIKLLNHYELLISNELPKLVKQTGLNPEQLKCAVDLLKTLKAYPGLEFEEKDSDYQIPDVVVMKKNDHWQVQLNPDVMPKLRINSFYASMIKRADQSNDNQYLRNQMLDAKNFIKSVDERHKTLLKVATCIVEHQKMFLEIGAEGMKPLVLRDIAEEVELHESTVSRVTTNKFMLTPRGLFELKYFFSSHVATTSGGEASSIAIRAKIKKLISEENPRKPLSDNIIANLLKQDGIDVARRTVAKYRESLHIPSSSERKVLI</sequence>
<evidence type="ECO:0000256" key="2">
    <source>
        <dbReference type="ARBA" id="ARBA00019942"/>
    </source>
</evidence>
<dbReference type="PANTHER" id="PTHR32248">
    <property type="entry name" value="RNA POLYMERASE SIGMA-54 FACTOR"/>
    <property type="match status" value="1"/>
</dbReference>
<keyword evidence="8 10" id="KW-0238">DNA-binding</keyword>
<dbReference type="OrthoDB" id="9814402at2"/>
<dbReference type="Gene3D" id="1.10.10.1330">
    <property type="entry name" value="RNA polymerase sigma-54 factor, core-binding domain"/>
    <property type="match status" value="1"/>
</dbReference>
<keyword evidence="6 10" id="KW-0805">Transcription regulation</keyword>
<dbReference type="RefSeq" id="WP_092818932.1">
    <property type="nucleotide sequence ID" value="NZ_BAABKJ010000005.1"/>
</dbReference>
<evidence type="ECO:0000313" key="14">
    <source>
        <dbReference type="EMBL" id="SDB91689.1"/>
    </source>
</evidence>
<proteinExistence type="inferred from homology"/>
<dbReference type="PROSITE" id="PS00718">
    <property type="entry name" value="SIGMA54_2"/>
    <property type="match status" value="1"/>
</dbReference>
<keyword evidence="15" id="KW-1185">Reference proteome</keyword>
<dbReference type="GO" id="GO:0016779">
    <property type="term" value="F:nucleotidyltransferase activity"/>
    <property type="evidence" value="ECO:0007669"/>
    <property type="project" value="UniProtKB-KW"/>
</dbReference>
<dbReference type="STRING" id="1226327.SAMN05421732_101923"/>
<evidence type="ECO:0000256" key="9">
    <source>
        <dbReference type="ARBA" id="ARBA00023163"/>
    </source>
</evidence>
<dbReference type="AlphaFoldDB" id="A0A1G6HBM6"/>
<dbReference type="InterPro" id="IPR038709">
    <property type="entry name" value="RpoN_core-bd_sf"/>
</dbReference>
<evidence type="ECO:0000256" key="4">
    <source>
        <dbReference type="ARBA" id="ARBA00022679"/>
    </source>
</evidence>
<keyword evidence="7 10" id="KW-0731">Sigma factor</keyword>
<dbReference type="GO" id="GO:0003677">
    <property type="term" value="F:DNA binding"/>
    <property type="evidence" value="ECO:0007669"/>
    <property type="project" value="UniProtKB-KW"/>
</dbReference>
<reference evidence="15" key="1">
    <citation type="submission" date="2016-09" db="EMBL/GenBank/DDBJ databases">
        <authorList>
            <person name="Varghese N."/>
            <person name="Submissions S."/>
        </authorList>
    </citation>
    <scope>NUCLEOTIDE SEQUENCE [LARGE SCALE GENOMIC DNA]</scope>
    <source>
        <strain evidence="15">ANC 4667</strain>
    </source>
</reference>
<dbReference type="GO" id="GO:0016987">
    <property type="term" value="F:sigma factor activity"/>
    <property type="evidence" value="ECO:0007669"/>
    <property type="project" value="UniProtKB-KW"/>
</dbReference>
<dbReference type="GO" id="GO:0000428">
    <property type="term" value="C:DNA-directed RNA polymerase complex"/>
    <property type="evidence" value="ECO:0007669"/>
    <property type="project" value="UniProtKB-KW"/>
</dbReference>
<dbReference type="GO" id="GO:0006352">
    <property type="term" value="P:DNA-templated transcription initiation"/>
    <property type="evidence" value="ECO:0007669"/>
    <property type="project" value="InterPro"/>
</dbReference>
<evidence type="ECO:0000256" key="10">
    <source>
        <dbReference type="PIRNR" id="PIRNR000774"/>
    </source>
</evidence>
<dbReference type="InterPro" id="IPR007046">
    <property type="entry name" value="RNA_pol_sigma_54_core-bd"/>
</dbReference>
<dbReference type="NCBIfam" id="NF009118">
    <property type="entry name" value="PRK12469.1"/>
    <property type="match status" value="1"/>
</dbReference>
<evidence type="ECO:0000256" key="1">
    <source>
        <dbReference type="ARBA" id="ARBA00008798"/>
    </source>
</evidence>
<keyword evidence="4 10" id="KW-0808">Transferase</keyword>
<dbReference type="PROSITE" id="PS50044">
    <property type="entry name" value="SIGMA54_3"/>
    <property type="match status" value="1"/>
</dbReference>
<dbReference type="Proteomes" id="UP000243468">
    <property type="component" value="Unassembled WGS sequence"/>
</dbReference>
<gene>
    <name evidence="14" type="ORF">SAMN05421732_101923</name>
</gene>
<evidence type="ECO:0000256" key="5">
    <source>
        <dbReference type="ARBA" id="ARBA00022695"/>
    </source>
</evidence>
<feature type="domain" description="RNA polymerase sigma factor 54 core-binding" evidence="13">
    <location>
        <begin position="117"/>
        <end position="310"/>
    </location>
</feature>
<dbReference type="NCBIfam" id="TIGR02395">
    <property type="entry name" value="rpoN_sigma"/>
    <property type="match status" value="1"/>
</dbReference>
<dbReference type="PROSITE" id="PS00717">
    <property type="entry name" value="SIGMA54_1"/>
    <property type="match status" value="1"/>
</dbReference>
<dbReference type="GO" id="GO:0001216">
    <property type="term" value="F:DNA-binding transcription activator activity"/>
    <property type="evidence" value="ECO:0007669"/>
    <property type="project" value="InterPro"/>
</dbReference>
<keyword evidence="9 10" id="KW-0804">Transcription</keyword>
<dbReference type="InterPro" id="IPR007634">
    <property type="entry name" value="RNA_pol_sigma_54_DNA-bd"/>
</dbReference>
<organism evidence="14 15">
    <name type="scientific">Acinetobacter kookii</name>
    <dbReference type="NCBI Taxonomy" id="1226327"/>
    <lineage>
        <taxon>Bacteria</taxon>
        <taxon>Pseudomonadati</taxon>
        <taxon>Pseudomonadota</taxon>
        <taxon>Gammaproteobacteria</taxon>
        <taxon>Moraxellales</taxon>
        <taxon>Moraxellaceae</taxon>
        <taxon>Acinetobacter</taxon>
    </lineage>
</organism>
<evidence type="ECO:0000256" key="7">
    <source>
        <dbReference type="ARBA" id="ARBA00023082"/>
    </source>
</evidence>
<dbReference type="Pfam" id="PF04552">
    <property type="entry name" value="Sigma54_DBD"/>
    <property type="match status" value="1"/>
</dbReference>
<protein>
    <recommendedName>
        <fullName evidence="2 10">RNA polymerase sigma-54 factor</fullName>
    </recommendedName>
</protein>
<accession>A0A1G6HBM6</accession>
<evidence type="ECO:0000256" key="6">
    <source>
        <dbReference type="ARBA" id="ARBA00023015"/>
    </source>
</evidence>
<keyword evidence="3 10" id="KW-0240">DNA-directed RNA polymerase</keyword>
<keyword evidence="5 10" id="KW-0548">Nucleotidyltransferase</keyword>
<dbReference type="InterPro" id="IPR000394">
    <property type="entry name" value="RNA_pol_sigma_54"/>
</dbReference>
<dbReference type="PANTHER" id="PTHR32248:SF4">
    <property type="entry name" value="RNA POLYMERASE SIGMA-54 FACTOR"/>
    <property type="match status" value="1"/>
</dbReference>